<keyword evidence="3" id="KW-1003">Cell membrane</keyword>
<dbReference type="Pfam" id="PF07681">
    <property type="entry name" value="DoxX"/>
    <property type="match status" value="1"/>
</dbReference>
<evidence type="ECO:0000313" key="8">
    <source>
        <dbReference type="EMBL" id="AOU97948.1"/>
    </source>
</evidence>
<evidence type="ECO:0008006" key="10">
    <source>
        <dbReference type="Google" id="ProtNLM"/>
    </source>
</evidence>
<dbReference type="KEGG" id="aprs:BI364_08220"/>
<feature type="transmembrane region" description="Helical" evidence="7">
    <location>
        <begin position="123"/>
        <end position="146"/>
    </location>
</feature>
<evidence type="ECO:0000256" key="1">
    <source>
        <dbReference type="ARBA" id="ARBA00004651"/>
    </source>
</evidence>
<proteinExistence type="inferred from homology"/>
<dbReference type="AlphaFoldDB" id="A0A1D8INA2"/>
<protein>
    <recommendedName>
        <fullName evidence="10">DoxX family protein</fullName>
    </recommendedName>
</protein>
<evidence type="ECO:0000256" key="3">
    <source>
        <dbReference type="ARBA" id="ARBA00022475"/>
    </source>
</evidence>
<evidence type="ECO:0000256" key="4">
    <source>
        <dbReference type="ARBA" id="ARBA00022692"/>
    </source>
</evidence>
<dbReference type="EMBL" id="CP017415">
    <property type="protein sequence ID" value="AOU97948.1"/>
    <property type="molecule type" value="Genomic_DNA"/>
</dbReference>
<name>A0A1D8INA2_9GAMM</name>
<dbReference type="InterPro" id="IPR032808">
    <property type="entry name" value="DoxX"/>
</dbReference>
<comment type="subcellular location">
    <subcellularLocation>
        <location evidence="1">Cell membrane</location>
        <topology evidence="1">Multi-pass membrane protein</topology>
    </subcellularLocation>
</comment>
<dbReference type="InterPro" id="IPR051907">
    <property type="entry name" value="DoxX-like_oxidoreductase"/>
</dbReference>
<evidence type="ECO:0000256" key="5">
    <source>
        <dbReference type="ARBA" id="ARBA00022989"/>
    </source>
</evidence>
<accession>A0A1D8INA2</accession>
<dbReference type="PANTHER" id="PTHR33452">
    <property type="entry name" value="OXIDOREDUCTASE CATD-RELATED"/>
    <property type="match status" value="1"/>
</dbReference>
<dbReference type="GO" id="GO:0005886">
    <property type="term" value="C:plasma membrane"/>
    <property type="evidence" value="ECO:0007669"/>
    <property type="project" value="UniProtKB-SubCell"/>
</dbReference>
<sequence length="154" mass="17572">MILNNFANFYARISEILDKISPLADLLLRLWVAEVFWRAGMVKIQSMYSTVYLFEYMYHVPLLPPIFAAYLATGIELAFPVLLVLGLGTRFAAGFLFVYNIIAVVSYPALWPTGFTDHKVWGLMLLTTLLHGPGTLSFDAAIRLWWRKTHIKNT</sequence>
<evidence type="ECO:0000256" key="6">
    <source>
        <dbReference type="ARBA" id="ARBA00023136"/>
    </source>
</evidence>
<feature type="transmembrane region" description="Helical" evidence="7">
    <location>
        <begin position="62"/>
        <end position="85"/>
    </location>
</feature>
<dbReference type="PANTHER" id="PTHR33452:SF1">
    <property type="entry name" value="INNER MEMBRANE PROTEIN YPHA-RELATED"/>
    <property type="match status" value="1"/>
</dbReference>
<dbReference type="Proteomes" id="UP000095401">
    <property type="component" value="Chromosome"/>
</dbReference>
<evidence type="ECO:0000256" key="7">
    <source>
        <dbReference type="SAM" id="Phobius"/>
    </source>
</evidence>
<evidence type="ECO:0000256" key="2">
    <source>
        <dbReference type="ARBA" id="ARBA00006679"/>
    </source>
</evidence>
<organism evidence="8 9">
    <name type="scientific">Acidihalobacter yilgarnensis</name>
    <dbReference type="NCBI Taxonomy" id="2819280"/>
    <lineage>
        <taxon>Bacteria</taxon>
        <taxon>Pseudomonadati</taxon>
        <taxon>Pseudomonadota</taxon>
        <taxon>Gammaproteobacteria</taxon>
        <taxon>Chromatiales</taxon>
        <taxon>Ectothiorhodospiraceae</taxon>
        <taxon>Acidihalobacter</taxon>
    </lineage>
</organism>
<keyword evidence="4 7" id="KW-0812">Transmembrane</keyword>
<keyword evidence="6 7" id="KW-0472">Membrane</keyword>
<keyword evidence="5 7" id="KW-1133">Transmembrane helix</keyword>
<keyword evidence="9" id="KW-1185">Reference proteome</keyword>
<comment type="similarity">
    <text evidence="2">Belongs to the DoxX family.</text>
</comment>
<gene>
    <name evidence="8" type="ORF">BI364_08220</name>
</gene>
<reference evidence="9" key="1">
    <citation type="submission" date="2016-09" db="EMBL/GenBank/DDBJ databases">
        <title>Acidihalobacter prosperus F5.</title>
        <authorList>
            <person name="Khaleque H.N."/>
            <person name="Ramsay J.P."/>
            <person name="Kaksonen A.H."/>
            <person name="Boxall N.J."/>
            <person name="Watkin E.L.J."/>
        </authorList>
    </citation>
    <scope>NUCLEOTIDE SEQUENCE [LARGE SCALE GENOMIC DNA]</scope>
    <source>
        <strain evidence="9">F5</strain>
    </source>
</reference>
<feature type="transmembrane region" description="Helical" evidence="7">
    <location>
        <begin position="92"/>
        <end position="111"/>
    </location>
</feature>
<dbReference type="RefSeq" id="WP_070078324.1">
    <property type="nucleotide sequence ID" value="NZ_CP017415.1"/>
</dbReference>
<evidence type="ECO:0000313" key="9">
    <source>
        <dbReference type="Proteomes" id="UP000095401"/>
    </source>
</evidence>